<keyword evidence="4" id="KW-1185">Reference proteome</keyword>
<dbReference type="Pfam" id="PF12680">
    <property type="entry name" value="SnoaL_2"/>
    <property type="match status" value="2"/>
</dbReference>
<dbReference type="AlphaFoldDB" id="A0A545U2C9"/>
<feature type="domain" description="SnoaL-like" evidence="2">
    <location>
        <begin position="205"/>
        <end position="311"/>
    </location>
</feature>
<feature type="domain" description="SnoaL-like" evidence="2">
    <location>
        <begin position="14"/>
        <end position="119"/>
    </location>
</feature>
<evidence type="ECO:0000313" key="3">
    <source>
        <dbReference type="EMBL" id="TQV83606.1"/>
    </source>
</evidence>
<dbReference type="EMBL" id="VHSH01000001">
    <property type="protein sequence ID" value="TQV83606.1"/>
    <property type="molecule type" value="Genomic_DNA"/>
</dbReference>
<dbReference type="PANTHER" id="PTHR41252:SF1">
    <property type="entry name" value="BLR2505 PROTEIN"/>
    <property type="match status" value="1"/>
</dbReference>
<gene>
    <name evidence="3" type="ORF">FKG95_03170</name>
</gene>
<dbReference type="Gene3D" id="3.10.450.50">
    <property type="match status" value="2"/>
</dbReference>
<accession>A0A545U2C9</accession>
<evidence type="ECO:0000256" key="1">
    <source>
        <dbReference type="SAM" id="MobiDB-lite"/>
    </source>
</evidence>
<feature type="region of interest" description="Disordered" evidence="1">
    <location>
        <begin position="138"/>
        <end position="174"/>
    </location>
</feature>
<dbReference type="Proteomes" id="UP000315252">
    <property type="component" value="Unassembled WGS sequence"/>
</dbReference>
<dbReference type="RefSeq" id="WP_142894843.1">
    <property type="nucleotide sequence ID" value="NZ_ML660052.1"/>
</dbReference>
<dbReference type="SUPFAM" id="SSF54427">
    <property type="entry name" value="NTF2-like"/>
    <property type="match status" value="2"/>
</dbReference>
<evidence type="ECO:0000259" key="2">
    <source>
        <dbReference type="Pfam" id="PF12680"/>
    </source>
</evidence>
<reference evidence="3 4" key="1">
    <citation type="submission" date="2019-06" db="EMBL/GenBank/DDBJ databases">
        <title>Whole genome sequence for Rhodospirillaceae sp. R148.</title>
        <authorList>
            <person name="Wang G."/>
        </authorList>
    </citation>
    <scope>NUCLEOTIDE SEQUENCE [LARGE SCALE GENOMIC DNA]</scope>
    <source>
        <strain evidence="3 4">R148</strain>
    </source>
</reference>
<dbReference type="OrthoDB" id="8446131at2"/>
<evidence type="ECO:0000313" key="4">
    <source>
        <dbReference type="Proteomes" id="UP000315252"/>
    </source>
</evidence>
<organism evidence="3 4">
    <name type="scientific">Denitrobaculum tricleocarpae</name>
    <dbReference type="NCBI Taxonomy" id="2591009"/>
    <lineage>
        <taxon>Bacteria</taxon>
        <taxon>Pseudomonadati</taxon>
        <taxon>Pseudomonadota</taxon>
        <taxon>Alphaproteobacteria</taxon>
        <taxon>Rhodospirillales</taxon>
        <taxon>Rhodospirillaceae</taxon>
        <taxon>Denitrobaculum</taxon>
    </lineage>
</organism>
<dbReference type="InterPro" id="IPR032710">
    <property type="entry name" value="NTF2-like_dom_sf"/>
</dbReference>
<name>A0A545U2C9_9PROT</name>
<proteinExistence type="predicted"/>
<sequence>MAANPGVLESMRLAYAAYDRGDAAPLLDLFAEDGVIRFTAPESFLHFAGPSSGPEGARKALTAISEIFAWESYKIYEMLVDGDSVFAVTGGMLRHKETDQRTEVQLGDLIRFQRGRIVEFVEFFDSAGLRAWVKRAGTPSNTELNGGRGGGSSASPGASPGDEGDASGESATRAGATCSQSAADALRQSVSANNKTAANKHLLSRCYDAYAACDPQPLVSLFDDEASYNAVARCEDFSFAGPCHGRRAVLENIARIHADYDLEKYAVTRMIAQDDLVAVHADVGFRYKSTGNLVAIDKVDLFRMRDGKIIEFNEFFDTASAYDMREGA</sequence>
<comment type="caution">
    <text evidence="3">The sequence shown here is derived from an EMBL/GenBank/DDBJ whole genome shotgun (WGS) entry which is preliminary data.</text>
</comment>
<dbReference type="InterPro" id="IPR037401">
    <property type="entry name" value="SnoaL-like"/>
</dbReference>
<protein>
    <recommendedName>
        <fullName evidence="2">SnoaL-like domain-containing protein</fullName>
    </recommendedName>
</protein>
<dbReference type="PANTHER" id="PTHR41252">
    <property type="entry name" value="BLR2505 PROTEIN"/>
    <property type="match status" value="1"/>
</dbReference>